<protein>
    <submittedName>
        <fullName evidence="2">MOSC domain-containing protein YiiM</fullName>
    </submittedName>
</protein>
<proteinExistence type="predicted"/>
<dbReference type="RefSeq" id="WP_234970140.1">
    <property type="nucleotide sequence ID" value="NZ_FOCW01000012.1"/>
</dbReference>
<reference evidence="2 3" key="1">
    <citation type="submission" date="2016-10" db="EMBL/GenBank/DDBJ databases">
        <authorList>
            <person name="de Groot N.N."/>
        </authorList>
    </citation>
    <scope>NUCLEOTIDE SEQUENCE [LARGE SCALE GENOMIC DNA]</scope>
    <source>
        <strain evidence="2 3">DSM 15123</strain>
    </source>
</reference>
<gene>
    <name evidence="2" type="ORF">SAMN02745977_02407</name>
</gene>
<dbReference type="InterPro" id="IPR005302">
    <property type="entry name" value="MoCF_Sase_C"/>
</dbReference>
<dbReference type="SUPFAM" id="SSF50800">
    <property type="entry name" value="PK beta-barrel domain-like"/>
    <property type="match status" value="1"/>
</dbReference>
<feature type="domain" description="MOSC" evidence="1">
    <location>
        <begin position="31"/>
        <end position="173"/>
    </location>
</feature>
<evidence type="ECO:0000313" key="2">
    <source>
        <dbReference type="EMBL" id="SEN94669.1"/>
    </source>
</evidence>
<dbReference type="PANTHER" id="PTHR30212">
    <property type="entry name" value="PROTEIN YIIM"/>
    <property type="match status" value="1"/>
</dbReference>
<dbReference type="GO" id="GO:0030170">
    <property type="term" value="F:pyridoxal phosphate binding"/>
    <property type="evidence" value="ECO:0007669"/>
    <property type="project" value="InterPro"/>
</dbReference>
<name>A0A1H8KP25_9BURK</name>
<dbReference type="InterPro" id="IPR052353">
    <property type="entry name" value="Benzoxazolinone_Detox_Enz"/>
</dbReference>
<keyword evidence="3" id="KW-1185">Reference proteome</keyword>
<dbReference type="EMBL" id="FOCW01000012">
    <property type="protein sequence ID" value="SEN94669.1"/>
    <property type="molecule type" value="Genomic_DNA"/>
</dbReference>
<evidence type="ECO:0000259" key="1">
    <source>
        <dbReference type="PROSITE" id="PS51340"/>
    </source>
</evidence>
<dbReference type="GO" id="GO:0003824">
    <property type="term" value="F:catalytic activity"/>
    <property type="evidence" value="ECO:0007669"/>
    <property type="project" value="InterPro"/>
</dbReference>
<evidence type="ECO:0000313" key="3">
    <source>
        <dbReference type="Proteomes" id="UP000199531"/>
    </source>
</evidence>
<dbReference type="Proteomes" id="UP000199531">
    <property type="component" value="Unassembled WGS sequence"/>
</dbReference>
<accession>A0A1H8KP25</accession>
<dbReference type="Gene3D" id="2.40.33.20">
    <property type="entry name" value="PK beta-barrel domain-like"/>
    <property type="match status" value="1"/>
</dbReference>
<organism evidence="2 3">
    <name type="scientific">Brachymonas denitrificans DSM 15123</name>
    <dbReference type="NCBI Taxonomy" id="1121117"/>
    <lineage>
        <taxon>Bacteria</taxon>
        <taxon>Pseudomonadati</taxon>
        <taxon>Pseudomonadota</taxon>
        <taxon>Betaproteobacteria</taxon>
        <taxon>Burkholderiales</taxon>
        <taxon>Comamonadaceae</taxon>
        <taxon>Brachymonas</taxon>
    </lineage>
</organism>
<dbReference type="GO" id="GO:0030151">
    <property type="term" value="F:molybdenum ion binding"/>
    <property type="evidence" value="ECO:0007669"/>
    <property type="project" value="InterPro"/>
</dbReference>
<dbReference type="Pfam" id="PF03473">
    <property type="entry name" value="MOSC"/>
    <property type="match status" value="1"/>
</dbReference>
<dbReference type="STRING" id="1121117.SAMN02745977_02407"/>
<dbReference type="AlphaFoldDB" id="A0A1H8KP25"/>
<sequence length="191" mass="21367">MSTITLLSINTATAQPLQIQGRKVLSAIGKQPRQGRLRVGPLGLEGDEQADPQWHGGVSKAVYAYPAEHYGWWEQRRRAQQVDLFDQPLPQGFFGENLTVRGLLEQDVFVGDVLHFPDCSLRVTEPRQPCFKFVHIMGYVQAAKDMVSSGYSGWYLAVQRVGTLQAGEQATVELGPRQTPVASLLRRHRQL</sequence>
<dbReference type="PROSITE" id="PS51340">
    <property type="entry name" value="MOSC"/>
    <property type="match status" value="1"/>
</dbReference>
<dbReference type="PANTHER" id="PTHR30212:SF2">
    <property type="entry name" value="PROTEIN YIIM"/>
    <property type="match status" value="1"/>
</dbReference>
<dbReference type="InterPro" id="IPR011037">
    <property type="entry name" value="Pyrv_Knase-like_insert_dom_sf"/>
</dbReference>